<comment type="similarity">
    <text evidence="8">Belongs to the lyase 1 family. Argininosuccinate lyase subfamily.</text>
</comment>
<keyword evidence="12" id="KW-1185">Reference proteome</keyword>
<dbReference type="CDD" id="cd01359">
    <property type="entry name" value="Argininosuccinate_lyase"/>
    <property type="match status" value="1"/>
</dbReference>
<dbReference type="UniPathway" id="UPA00068">
    <property type="reaction ID" value="UER00114"/>
</dbReference>
<dbReference type="HAMAP" id="MF_00006">
    <property type="entry name" value="Arg_succ_lyase"/>
    <property type="match status" value="1"/>
</dbReference>
<evidence type="ECO:0000256" key="1">
    <source>
        <dbReference type="ARBA" id="ARBA00000985"/>
    </source>
</evidence>
<dbReference type="Gene3D" id="1.10.275.10">
    <property type="entry name" value="Fumarase/aspartase (N-terminal domain)"/>
    <property type="match status" value="1"/>
</dbReference>
<evidence type="ECO:0000259" key="9">
    <source>
        <dbReference type="Pfam" id="PF00206"/>
    </source>
</evidence>
<evidence type="ECO:0000256" key="3">
    <source>
        <dbReference type="ARBA" id="ARBA00005552"/>
    </source>
</evidence>
<dbReference type="PANTHER" id="PTHR43814">
    <property type="entry name" value="ARGININOSUCCINATE LYASE"/>
    <property type="match status" value="1"/>
</dbReference>
<reference evidence="11 12" key="1">
    <citation type="journal article" date="2016" name="Front. Microbiol.">
        <title>Single-Cell (Meta-)Genomics of a Dimorphic Candidatus Thiomargarita nelsonii Reveals Genomic Plasticity.</title>
        <authorList>
            <person name="Flood B.E."/>
            <person name="Fliss P."/>
            <person name="Jones D.S."/>
            <person name="Dick G.J."/>
            <person name="Jain S."/>
            <person name="Kaster A.K."/>
            <person name="Winkel M."/>
            <person name="Mussmann M."/>
            <person name="Bailey J."/>
        </authorList>
    </citation>
    <scope>NUCLEOTIDE SEQUENCE [LARGE SCALE GENOMIC DNA]</scope>
    <source>
        <strain evidence="11">Hydrate Ridge</strain>
    </source>
</reference>
<dbReference type="InterPro" id="IPR024083">
    <property type="entry name" value="Fumarase/histidase_N"/>
</dbReference>
<sequence length="463" mass="52068">MIYIFMSIEKPWTGRFTAPTDAFVEAFTASVSFDQRLYQYDIMGSIAHARMLAHVGVLTEPECTQIVEGLTEIEQEIKREAFEWSIALEDVHMNIESRLTQKIGAVGKKLHTGRSRNDQVATDIRLYLRDEIELIRSELTRLLTALADVAEREAETLMPGFTHLQSAQPTTFGHHLLAWSEMLLRDRLRLQDCRKRLNSMPLGAAALAGTSYPIDRHYAAELLGFESIAENSLDAVSDRDFAIEFTAAAAILMMHLSRFSEELILWSSAQFNFIELSDAFCTGSSIMPQKKNPDVPELVRGKTGRVYGHLTSLLTLMKSQPLAYNKDNQEDKEPLFDTVDTLKGSLRVFADMIPTLQVQRDQMRAAAQRGFSTATDLADYLVRKGVAFRDAHEIVGKAVRHCIDNGCELEALSLELFQEFSPQIEDDVYEILTLDGSINARNHIGGTAPRQVRAAVKRLRGRL</sequence>
<comment type="catalytic activity">
    <reaction evidence="1 8">
        <text>2-(N(omega)-L-arginino)succinate = fumarate + L-arginine</text>
        <dbReference type="Rhea" id="RHEA:24020"/>
        <dbReference type="ChEBI" id="CHEBI:29806"/>
        <dbReference type="ChEBI" id="CHEBI:32682"/>
        <dbReference type="ChEBI" id="CHEBI:57472"/>
        <dbReference type="EC" id="4.3.2.1"/>
    </reaction>
</comment>
<dbReference type="Pfam" id="PF00206">
    <property type="entry name" value="Lyase_1"/>
    <property type="match status" value="1"/>
</dbReference>
<dbReference type="InterPro" id="IPR029419">
    <property type="entry name" value="Arg_succ_lyase_C"/>
</dbReference>
<dbReference type="Pfam" id="PF14698">
    <property type="entry name" value="ASL_C2"/>
    <property type="match status" value="1"/>
</dbReference>
<dbReference type="GO" id="GO:0004056">
    <property type="term" value="F:argininosuccinate lyase activity"/>
    <property type="evidence" value="ECO:0007669"/>
    <property type="project" value="UniProtKB-UniRule"/>
</dbReference>
<dbReference type="InterPro" id="IPR008948">
    <property type="entry name" value="L-Aspartase-like"/>
</dbReference>
<evidence type="ECO:0000256" key="8">
    <source>
        <dbReference type="HAMAP-Rule" id="MF_00006"/>
    </source>
</evidence>
<evidence type="ECO:0000259" key="10">
    <source>
        <dbReference type="Pfam" id="PF14698"/>
    </source>
</evidence>
<organism evidence="11 12">
    <name type="scientific">Candidatus Thiomargarita nelsonii</name>
    <dbReference type="NCBI Taxonomy" id="1003181"/>
    <lineage>
        <taxon>Bacteria</taxon>
        <taxon>Pseudomonadati</taxon>
        <taxon>Pseudomonadota</taxon>
        <taxon>Gammaproteobacteria</taxon>
        <taxon>Thiotrichales</taxon>
        <taxon>Thiotrichaceae</taxon>
        <taxon>Thiomargarita</taxon>
    </lineage>
</organism>
<dbReference type="Gene3D" id="1.10.40.30">
    <property type="entry name" value="Fumarase/aspartase (C-terminal domain)"/>
    <property type="match status" value="1"/>
</dbReference>
<comment type="caution">
    <text evidence="11">The sequence shown here is derived from an EMBL/GenBank/DDBJ whole genome shotgun (WGS) entry which is preliminary data.</text>
</comment>
<dbReference type="SUPFAM" id="SSF48557">
    <property type="entry name" value="L-aspartase-like"/>
    <property type="match status" value="1"/>
</dbReference>
<evidence type="ECO:0000256" key="7">
    <source>
        <dbReference type="ARBA" id="ARBA00023239"/>
    </source>
</evidence>
<dbReference type="AlphaFoldDB" id="A0A0A6PAW3"/>
<name>A0A0A6PAW3_9GAMM</name>
<proteinExistence type="inferred from homology"/>
<evidence type="ECO:0000256" key="5">
    <source>
        <dbReference type="ARBA" id="ARBA00022571"/>
    </source>
</evidence>
<dbReference type="InterPro" id="IPR020557">
    <property type="entry name" value="Fumarate_lyase_CS"/>
</dbReference>
<dbReference type="GO" id="GO:0005829">
    <property type="term" value="C:cytosol"/>
    <property type="evidence" value="ECO:0007669"/>
    <property type="project" value="TreeGrafter"/>
</dbReference>
<gene>
    <name evidence="8" type="primary">argH</name>
    <name evidence="11" type="ORF">PN36_18920</name>
</gene>
<dbReference type="EC" id="4.3.2.1" evidence="4 8"/>
<evidence type="ECO:0000313" key="11">
    <source>
        <dbReference type="EMBL" id="KHD07472.1"/>
    </source>
</evidence>
<dbReference type="NCBIfam" id="TIGR00838">
    <property type="entry name" value="argH"/>
    <property type="match status" value="1"/>
</dbReference>
<protein>
    <recommendedName>
        <fullName evidence="4 8">Argininosuccinate lyase</fullName>
        <shortName evidence="8">ASAL</shortName>
        <ecNumber evidence="4 8">4.3.2.1</ecNumber>
    </recommendedName>
    <alternativeName>
        <fullName evidence="8">Arginosuccinase</fullName>
    </alternativeName>
</protein>
<comment type="pathway">
    <text evidence="2 8">Amino-acid biosynthesis; L-arginine biosynthesis; L-arginine from L-ornithine and carbamoyl phosphate: step 3/3.</text>
</comment>
<evidence type="ECO:0000256" key="4">
    <source>
        <dbReference type="ARBA" id="ARBA00012338"/>
    </source>
</evidence>
<dbReference type="FunFam" id="1.10.275.10:FF:000002">
    <property type="entry name" value="Argininosuccinate lyase"/>
    <property type="match status" value="1"/>
</dbReference>
<dbReference type="InterPro" id="IPR022761">
    <property type="entry name" value="Fumarate_lyase_N"/>
</dbReference>
<keyword evidence="8" id="KW-0963">Cytoplasm</keyword>
<dbReference type="PRINTS" id="PR00145">
    <property type="entry name" value="ARGSUCLYASE"/>
</dbReference>
<keyword evidence="5 8" id="KW-0055">Arginine biosynthesis</keyword>
<dbReference type="GO" id="GO:0042450">
    <property type="term" value="P:L-arginine biosynthetic process via ornithine"/>
    <property type="evidence" value="ECO:0007669"/>
    <property type="project" value="UniProtKB-UniRule"/>
</dbReference>
<dbReference type="Gene3D" id="1.20.200.10">
    <property type="entry name" value="Fumarase/aspartase (Central domain)"/>
    <property type="match status" value="1"/>
</dbReference>
<dbReference type="InterPro" id="IPR009049">
    <property type="entry name" value="Argininosuccinate_lyase"/>
</dbReference>
<dbReference type="InterPro" id="IPR000362">
    <property type="entry name" value="Fumarate_lyase_fam"/>
</dbReference>
<evidence type="ECO:0000313" key="12">
    <source>
        <dbReference type="Proteomes" id="UP000030428"/>
    </source>
</evidence>
<dbReference type="EMBL" id="JSZA02000076">
    <property type="protein sequence ID" value="KHD07472.1"/>
    <property type="molecule type" value="Genomic_DNA"/>
</dbReference>
<dbReference type="FunFam" id="1.10.40.30:FF:000001">
    <property type="entry name" value="Argininosuccinate lyase"/>
    <property type="match status" value="1"/>
</dbReference>
<accession>A0A0A6PAW3</accession>
<dbReference type="PRINTS" id="PR00149">
    <property type="entry name" value="FUMRATELYASE"/>
</dbReference>
<comment type="subcellular location">
    <subcellularLocation>
        <location evidence="8">Cytoplasm</location>
    </subcellularLocation>
</comment>
<keyword evidence="6 8" id="KW-0028">Amino-acid biosynthesis</keyword>
<evidence type="ECO:0000256" key="6">
    <source>
        <dbReference type="ARBA" id="ARBA00022605"/>
    </source>
</evidence>
<keyword evidence="7 8" id="KW-0456">Lyase</keyword>
<comment type="similarity">
    <text evidence="3">In the N-terminal section; belongs to the lyase 1 family. Argininosuccinate lyase subfamily.</text>
</comment>
<feature type="domain" description="Argininosuccinate lyase C-terminal" evidence="10">
    <location>
        <begin position="371"/>
        <end position="439"/>
    </location>
</feature>
<dbReference type="PANTHER" id="PTHR43814:SF1">
    <property type="entry name" value="ARGININOSUCCINATE LYASE"/>
    <property type="match status" value="1"/>
</dbReference>
<dbReference type="PROSITE" id="PS00163">
    <property type="entry name" value="FUMARATE_LYASES"/>
    <property type="match status" value="1"/>
</dbReference>
<feature type="domain" description="Fumarate lyase N-terminal" evidence="9">
    <location>
        <begin position="14"/>
        <end position="308"/>
    </location>
</feature>
<dbReference type="FunFam" id="1.20.200.10:FF:000002">
    <property type="entry name" value="Argininosuccinate lyase"/>
    <property type="match status" value="1"/>
</dbReference>
<dbReference type="Proteomes" id="UP000030428">
    <property type="component" value="Unassembled WGS sequence"/>
</dbReference>
<evidence type="ECO:0000256" key="2">
    <source>
        <dbReference type="ARBA" id="ARBA00004941"/>
    </source>
</evidence>